<dbReference type="EMBL" id="CAUOFW020002192">
    <property type="protein sequence ID" value="CAK9152017.1"/>
    <property type="molecule type" value="Genomic_DNA"/>
</dbReference>
<dbReference type="Gene3D" id="2.60.200.30">
    <property type="entry name" value="Probable inorganic polyphosphate/atp-NAD kinase, domain 2"/>
    <property type="match status" value="1"/>
</dbReference>
<accession>A0ABC8S4D5</accession>
<dbReference type="AlphaFoldDB" id="A0ABC8S4D5"/>
<gene>
    <name evidence="1" type="ORF">ILEXP_LOCUS20194</name>
</gene>
<dbReference type="Proteomes" id="UP001642360">
    <property type="component" value="Unassembled WGS sequence"/>
</dbReference>
<evidence type="ECO:0000313" key="1">
    <source>
        <dbReference type="EMBL" id="CAK9152017.1"/>
    </source>
</evidence>
<dbReference type="PANTHER" id="PTHR20275">
    <property type="entry name" value="NAD KINASE"/>
    <property type="match status" value="1"/>
</dbReference>
<organism evidence="1 2">
    <name type="scientific">Ilex paraguariensis</name>
    <name type="common">yerba mate</name>
    <dbReference type="NCBI Taxonomy" id="185542"/>
    <lineage>
        <taxon>Eukaryota</taxon>
        <taxon>Viridiplantae</taxon>
        <taxon>Streptophyta</taxon>
        <taxon>Embryophyta</taxon>
        <taxon>Tracheophyta</taxon>
        <taxon>Spermatophyta</taxon>
        <taxon>Magnoliopsida</taxon>
        <taxon>eudicotyledons</taxon>
        <taxon>Gunneridae</taxon>
        <taxon>Pentapetalae</taxon>
        <taxon>asterids</taxon>
        <taxon>campanulids</taxon>
        <taxon>Aquifoliales</taxon>
        <taxon>Aquifoliaceae</taxon>
        <taxon>Ilex</taxon>
    </lineage>
</organism>
<name>A0ABC8S4D5_9AQUA</name>
<protein>
    <recommendedName>
        <fullName evidence="3">NAD(+) kinase</fullName>
    </recommendedName>
</protein>
<dbReference type="SUPFAM" id="SSF111331">
    <property type="entry name" value="NAD kinase/diacylglycerol kinase-like"/>
    <property type="match status" value="1"/>
</dbReference>
<sequence>MDNYHAQNFRTSASSFVSATKHPFVTHVNAHFIPDDARSNAWVSFDGKRRQQLSRGDSVRICMSQHPLPTVNKCDQTGDWFRSLIRCLNWNERLDQKAL</sequence>
<dbReference type="InterPro" id="IPR017437">
    <property type="entry name" value="ATP-NAD_kinase_PpnK-typ_C"/>
</dbReference>
<dbReference type="PANTHER" id="PTHR20275:SF6">
    <property type="entry name" value="NAD KINASE 2, CHLOROPLASTIC"/>
    <property type="match status" value="1"/>
</dbReference>
<proteinExistence type="predicted"/>
<keyword evidence="2" id="KW-1185">Reference proteome</keyword>
<comment type="caution">
    <text evidence="1">The sequence shown here is derived from an EMBL/GenBank/DDBJ whole genome shotgun (WGS) entry which is preliminary data.</text>
</comment>
<reference evidence="1 2" key="1">
    <citation type="submission" date="2024-02" db="EMBL/GenBank/DDBJ databases">
        <authorList>
            <person name="Vignale AGUSTIN F."/>
            <person name="Sosa J E."/>
            <person name="Modenutti C."/>
        </authorList>
    </citation>
    <scope>NUCLEOTIDE SEQUENCE [LARGE SCALE GENOMIC DNA]</scope>
</reference>
<evidence type="ECO:0008006" key="3">
    <source>
        <dbReference type="Google" id="ProtNLM"/>
    </source>
</evidence>
<evidence type="ECO:0000313" key="2">
    <source>
        <dbReference type="Proteomes" id="UP001642360"/>
    </source>
</evidence>
<dbReference type="InterPro" id="IPR016064">
    <property type="entry name" value="NAD/diacylglycerol_kinase_sf"/>
</dbReference>